<feature type="binding site" evidence="2">
    <location>
        <position position="115"/>
    </location>
    <ligand>
        <name>biotin</name>
        <dbReference type="ChEBI" id="CHEBI:57586"/>
    </ligand>
</feature>
<feature type="binding site" evidence="2">
    <location>
        <position position="186"/>
    </location>
    <ligand>
        <name>biotin</name>
        <dbReference type="ChEBI" id="CHEBI:57586"/>
    </ligand>
</feature>
<dbReference type="NCBIfam" id="TIGR00121">
    <property type="entry name" value="birA_ligase"/>
    <property type="match status" value="1"/>
</dbReference>
<dbReference type="GO" id="GO:0005737">
    <property type="term" value="C:cytoplasm"/>
    <property type="evidence" value="ECO:0007669"/>
    <property type="project" value="TreeGrafter"/>
</dbReference>
<organism evidence="4 5">
    <name type="scientific">Marinobacter panjinensis</name>
    <dbReference type="NCBI Taxonomy" id="2576384"/>
    <lineage>
        <taxon>Bacteria</taxon>
        <taxon>Pseudomonadati</taxon>
        <taxon>Pseudomonadota</taxon>
        <taxon>Gammaproteobacteria</taxon>
        <taxon>Pseudomonadales</taxon>
        <taxon>Marinobacteraceae</taxon>
        <taxon>Marinobacter</taxon>
    </lineage>
</organism>
<dbReference type="InterPro" id="IPR036390">
    <property type="entry name" value="WH_DNA-bd_sf"/>
</dbReference>
<name>A0A4U6QR69_9GAMM</name>
<gene>
    <name evidence="2" type="primary">birA</name>
    <name evidence="4" type="ORF">FDP08_20200</name>
</gene>
<feature type="binding site" evidence="2">
    <location>
        <begin position="90"/>
        <end position="92"/>
    </location>
    <ligand>
        <name>biotin</name>
        <dbReference type="ChEBI" id="CHEBI:57586"/>
    </ligand>
</feature>
<protein>
    <recommendedName>
        <fullName evidence="2">Bifunctional ligase/repressor BirA</fullName>
    </recommendedName>
    <alternativeName>
        <fullName evidence="2">Biotin operon repressor</fullName>
    </alternativeName>
    <alternativeName>
        <fullName evidence="2">Biotin--[acetyl-CoA-carboxylase] ligase</fullName>
        <ecNumber evidence="2">6.3.4.15</ecNumber>
    </alternativeName>
    <alternativeName>
        <fullName evidence="2">Biotin--protein ligase</fullName>
    </alternativeName>
    <alternativeName>
        <fullName evidence="2">Biotin-[acetyl-CoA carboxylase] synthetase</fullName>
    </alternativeName>
</protein>
<evidence type="ECO:0000313" key="4">
    <source>
        <dbReference type="EMBL" id="TKV63414.1"/>
    </source>
</evidence>
<dbReference type="Gene3D" id="3.30.930.10">
    <property type="entry name" value="Bira Bifunctional Protein, Domain 2"/>
    <property type="match status" value="1"/>
</dbReference>
<dbReference type="InterPro" id="IPR013196">
    <property type="entry name" value="HTH_11"/>
</dbReference>
<keyword evidence="2" id="KW-0238">DNA-binding</keyword>
<evidence type="ECO:0000256" key="2">
    <source>
        <dbReference type="HAMAP-Rule" id="MF_00978"/>
    </source>
</evidence>
<dbReference type="InterPro" id="IPR030855">
    <property type="entry name" value="Bifunct_BirA"/>
</dbReference>
<keyword evidence="2" id="KW-0805">Transcription regulation</keyword>
<dbReference type="SUPFAM" id="SSF46785">
    <property type="entry name" value="Winged helix' DNA-binding domain"/>
    <property type="match status" value="1"/>
</dbReference>
<evidence type="ECO:0000313" key="5">
    <source>
        <dbReference type="Proteomes" id="UP000308488"/>
    </source>
</evidence>
<keyword evidence="2" id="KW-0678">Repressor</keyword>
<reference evidence="4 5" key="1">
    <citation type="submission" date="2019-05" db="EMBL/GenBank/DDBJ databases">
        <title>Marinobacter panjinensis sp. nov., a moderately halophilic bacterium isolated from sea tidal flat environment.</title>
        <authorList>
            <person name="Yang W."/>
            <person name="An M."/>
            <person name="He W."/>
            <person name="Luo X."/>
            <person name="Zhu L."/>
            <person name="Chen G."/>
            <person name="Zhang Y."/>
            <person name="Wang Y."/>
        </authorList>
    </citation>
    <scope>NUCLEOTIDE SEQUENCE [LARGE SCALE GENOMIC DNA]</scope>
    <source>
        <strain evidence="4 5">PJ-16</strain>
    </source>
</reference>
<comment type="similarity">
    <text evidence="2">Belongs to the biotin--protein ligase family.</text>
</comment>
<dbReference type="PANTHER" id="PTHR12835">
    <property type="entry name" value="BIOTIN PROTEIN LIGASE"/>
    <property type="match status" value="1"/>
</dbReference>
<dbReference type="SUPFAM" id="SSF55681">
    <property type="entry name" value="Class II aaRS and biotin synthetases"/>
    <property type="match status" value="1"/>
</dbReference>
<dbReference type="Proteomes" id="UP000308488">
    <property type="component" value="Unassembled WGS sequence"/>
</dbReference>
<keyword evidence="1 2" id="KW-0436">Ligase</keyword>
<keyword evidence="5" id="KW-1185">Reference proteome</keyword>
<dbReference type="RefSeq" id="WP_137438081.1">
    <property type="nucleotide sequence ID" value="NZ_JANRHC010000007.1"/>
</dbReference>
<proteinExistence type="inferred from homology"/>
<dbReference type="InterPro" id="IPR045864">
    <property type="entry name" value="aa-tRNA-synth_II/BPL/LPL"/>
</dbReference>
<keyword evidence="2" id="KW-0547">Nucleotide-binding</keyword>
<dbReference type="GO" id="GO:0006355">
    <property type="term" value="P:regulation of DNA-templated transcription"/>
    <property type="evidence" value="ECO:0007669"/>
    <property type="project" value="UniProtKB-UniRule"/>
</dbReference>
<accession>A0A4U6QR69</accession>
<keyword evidence="2" id="KW-0804">Transcription</keyword>
<dbReference type="Gene3D" id="2.30.30.100">
    <property type="match status" value="1"/>
</dbReference>
<dbReference type="Pfam" id="PF03099">
    <property type="entry name" value="BPL_LplA_LipB"/>
    <property type="match status" value="1"/>
</dbReference>
<dbReference type="HAMAP" id="MF_00978">
    <property type="entry name" value="Bifunct_BirA"/>
    <property type="match status" value="1"/>
</dbReference>
<dbReference type="GO" id="GO:0005524">
    <property type="term" value="F:ATP binding"/>
    <property type="evidence" value="ECO:0007669"/>
    <property type="project" value="UniProtKB-UniRule"/>
</dbReference>
<comment type="catalytic activity">
    <reaction evidence="2">
        <text>biotin + L-lysyl-[protein] + ATP = N(6)-biotinyl-L-lysyl-[protein] + AMP + diphosphate + H(+)</text>
        <dbReference type="Rhea" id="RHEA:11756"/>
        <dbReference type="Rhea" id="RHEA-COMP:9752"/>
        <dbReference type="Rhea" id="RHEA-COMP:10505"/>
        <dbReference type="ChEBI" id="CHEBI:15378"/>
        <dbReference type="ChEBI" id="CHEBI:29969"/>
        <dbReference type="ChEBI" id="CHEBI:30616"/>
        <dbReference type="ChEBI" id="CHEBI:33019"/>
        <dbReference type="ChEBI" id="CHEBI:57586"/>
        <dbReference type="ChEBI" id="CHEBI:83144"/>
        <dbReference type="ChEBI" id="CHEBI:456215"/>
        <dbReference type="EC" id="6.3.4.15"/>
    </reaction>
</comment>
<dbReference type="InterPro" id="IPR004143">
    <property type="entry name" value="BPL_LPL_catalytic"/>
</dbReference>
<comment type="function">
    <text evidence="2">Acts both as a biotin--[acetyl-CoA-carboxylase] ligase and a biotin-operon repressor. In the presence of ATP, BirA activates biotin to form the BirA-biotinyl-5'-adenylate (BirA-bio-5'-AMP or holoBirA) complex. HoloBirA can either transfer the biotinyl moiety to the biotin carboxyl carrier protein (BCCP) subunit of acetyl-CoA carboxylase, or bind to the biotin operator site and inhibit transcription of the operon.</text>
</comment>
<dbReference type="EMBL" id="SZYH01000003">
    <property type="protein sequence ID" value="TKV63414.1"/>
    <property type="molecule type" value="Genomic_DNA"/>
</dbReference>
<dbReference type="AlphaFoldDB" id="A0A4U6QR69"/>
<dbReference type="PROSITE" id="PS51733">
    <property type="entry name" value="BPL_LPL_CATALYTIC"/>
    <property type="match status" value="1"/>
</dbReference>
<dbReference type="Pfam" id="PF08279">
    <property type="entry name" value="HTH_11"/>
    <property type="match status" value="1"/>
</dbReference>
<keyword evidence="2" id="KW-0092">Biotin</keyword>
<dbReference type="GO" id="GO:0004077">
    <property type="term" value="F:biotin--[biotin carboxyl-carrier protein] ligase activity"/>
    <property type="evidence" value="ECO:0007669"/>
    <property type="project" value="UniProtKB-UniRule"/>
</dbReference>
<dbReference type="InterPro" id="IPR004408">
    <property type="entry name" value="Biotin_CoA_COase_ligase"/>
</dbReference>
<dbReference type="CDD" id="cd16442">
    <property type="entry name" value="BPL"/>
    <property type="match status" value="1"/>
</dbReference>
<feature type="binding site" evidence="2">
    <location>
        <begin position="119"/>
        <end position="121"/>
    </location>
    <ligand>
        <name>biotin</name>
        <dbReference type="ChEBI" id="CHEBI:57586"/>
    </ligand>
</feature>
<keyword evidence="2" id="KW-0067">ATP-binding</keyword>
<feature type="DNA-binding region" description="H-T-H motif" evidence="2">
    <location>
        <begin position="18"/>
        <end position="37"/>
    </location>
</feature>
<dbReference type="OrthoDB" id="9807064at2"/>
<feature type="domain" description="BPL/LPL catalytic" evidence="3">
    <location>
        <begin position="75"/>
        <end position="258"/>
    </location>
</feature>
<evidence type="ECO:0000259" key="3">
    <source>
        <dbReference type="PROSITE" id="PS51733"/>
    </source>
</evidence>
<dbReference type="Gene3D" id="1.10.10.10">
    <property type="entry name" value="Winged helix-like DNA-binding domain superfamily/Winged helix DNA-binding domain"/>
    <property type="match status" value="1"/>
</dbReference>
<dbReference type="EC" id="6.3.4.15" evidence="2"/>
<sequence>MKSRALLGLLADGQVHSGESLAASLGISRTAIWKQIRRAMDEGIRIETIRGKGYRLLTDMDLLDQSHILQGLGVPHRSAIELMVLDEVDSTNAEIVRRRQDPSTGRIPVCIADCQTAGRGRRGRPWQSPRGQNLYLSLGLTFRGSFAMLDGLSLVLGVAVAEALEHQGVAGVGLKWPNDIFVGGSKLSGILVELQGELEEGVVKVVAGIGMNVHMTDAVDVDQAWSSLARAMPEHRWCRNELAASVINSVLGAVDEFAERGFGGFRERWQSRDIFAGKPLVATQGELSGIGRGIDDSGNYLIAEGKELVKVRAGEISLRVQS</sequence>
<dbReference type="GO" id="GO:0003677">
    <property type="term" value="F:DNA binding"/>
    <property type="evidence" value="ECO:0007669"/>
    <property type="project" value="UniProtKB-UniRule"/>
</dbReference>
<comment type="caution">
    <text evidence="4">The sequence shown here is derived from an EMBL/GenBank/DDBJ whole genome shotgun (WGS) entry which is preliminary data.</text>
</comment>
<dbReference type="InterPro" id="IPR036388">
    <property type="entry name" value="WH-like_DNA-bd_sf"/>
</dbReference>
<evidence type="ECO:0000256" key="1">
    <source>
        <dbReference type="ARBA" id="ARBA00022598"/>
    </source>
</evidence>
<dbReference type="PANTHER" id="PTHR12835:SF5">
    <property type="entry name" value="BIOTIN--PROTEIN LIGASE"/>
    <property type="match status" value="1"/>
</dbReference>